<dbReference type="PANTHER" id="PTHR30188">
    <property type="entry name" value="ABC TRANSPORTER PERMEASE PROTEIN-RELATED"/>
    <property type="match status" value="1"/>
</dbReference>
<name>A0A2W4W831_9CYAN</name>
<dbReference type="PANTHER" id="PTHR30188:SF4">
    <property type="entry name" value="PROTEIN TRIGALACTOSYLDIACYLGLYCEROL 1, CHLOROPLASTIC"/>
    <property type="match status" value="1"/>
</dbReference>
<keyword evidence="4 7" id="KW-0812">Transmembrane</keyword>
<evidence type="ECO:0000313" key="9">
    <source>
        <dbReference type="Proteomes" id="UP000249354"/>
    </source>
</evidence>
<keyword evidence="5 7" id="KW-1133">Transmembrane helix</keyword>
<dbReference type="InterPro" id="IPR003453">
    <property type="entry name" value="ABC_MlaE_roteobac"/>
</dbReference>
<gene>
    <name evidence="8" type="ORF">DCF25_06490</name>
</gene>
<reference evidence="8 9" key="2">
    <citation type="submission" date="2018-06" db="EMBL/GenBank/DDBJ databases">
        <title>Metagenomic assembly of (sub)arctic Cyanobacteria and their associated microbiome from non-axenic cultures.</title>
        <authorList>
            <person name="Baurain D."/>
        </authorList>
    </citation>
    <scope>NUCLEOTIDE SEQUENCE [LARGE SCALE GENOMIC DNA]</scope>
    <source>
        <strain evidence="8">ULC129bin1</strain>
    </source>
</reference>
<accession>A0A2W4W831</accession>
<keyword evidence="3" id="KW-0813">Transport</keyword>
<evidence type="ECO:0000256" key="3">
    <source>
        <dbReference type="ARBA" id="ARBA00022448"/>
    </source>
</evidence>
<dbReference type="EMBL" id="QBMC01000029">
    <property type="protein sequence ID" value="PZO20531.1"/>
    <property type="molecule type" value="Genomic_DNA"/>
</dbReference>
<feature type="transmembrane region" description="Helical" evidence="7">
    <location>
        <begin position="215"/>
        <end position="237"/>
    </location>
</feature>
<evidence type="ECO:0000256" key="7">
    <source>
        <dbReference type="RuleBase" id="RU362044"/>
    </source>
</evidence>
<feature type="transmembrane region" description="Helical" evidence="7">
    <location>
        <begin position="124"/>
        <end position="157"/>
    </location>
</feature>
<comment type="caution">
    <text evidence="8">The sequence shown here is derived from an EMBL/GenBank/DDBJ whole genome shotgun (WGS) entry which is preliminary data.</text>
</comment>
<comment type="caution">
    <text evidence="7">Lacks conserved residue(s) required for the propagation of feature annotation.</text>
</comment>
<organism evidence="8 9">
    <name type="scientific">Leptolyngbya foveolarum</name>
    <dbReference type="NCBI Taxonomy" id="47253"/>
    <lineage>
        <taxon>Bacteria</taxon>
        <taxon>Bacillati</taxon>
        <taxon>Cyanobacteriota</taxon>
        <taxon>Cyanophyceae</taxon>
        <taxon>Leptolyngbyales</taxon>
        <taxon>Leptolyngbyaceae</taxon>
        <taxon>Leptolyngbya group</taxon>
        <taxon>Leptolyngbya</taxon>
    </lineage>
</organism>
<dbReference type="Pfam" id="PF02405">
    <property type="entry name" value="MlaE"/>
    <property type="match status" value="1"/>
</dbReference>
<evidence type="ECO:0000256" key="4">
    <source>
        <dbReference type="ARBA" id="ARBA00022692"/>
    </source>
</evidence>
<dbReference type="AlphaFoldDB" id="A0A2W4W831"/>
<dbReference type="GO" id="GO:0005548">
    <property type="term" value="F:phospholipid transporter activity"/>
    <property type="evidence" value="ECO:0007669"/>
    <property type="project" value="TreeGrafter"/>
</dbReference>
<dbReference type="GO" id="GO:0043190">
    <property type="term" value="C:ATP-binding cassette (ABC) transporter complex"/>
    <property type="evidence" value="ECO:0007669"/>
    <property type="project" value="InterPro"/>
</dbReference>
<evidence type="ECO:0000256" key="5">
    <source>
        <dbReference type="ARBA" id="ARBA00022989"/>
    </source>
</evidence>
<keyword evidence="6 7" id="KW-0472">Membrane</keyword>
<evidence type="ECO:0000256" key="1">
    <source>
        <dbReference type="ARBA" id="ARBA00004141"/>
    </source>
</evidence>
<evidence type="ECO:0000256" key="6">
    <source>
        <dbReference type="ARBA" id="ARBA00023136"/>
    </source>
</evidence>
<reference evidence="9" key="1">
    <citation type="submission" date="2018-04" db="EMBL/GenBank/DDBJ databases">
        <authorList>
            <person name="Cornet L."/>
        </authorList>
    </citation>
    <scope>NUCLEOTIDE SEQUENCE [LARGE SCALE GENOMIC DNA]</scope>
</reference>
<comment type="similarity">
    <text evidence="2 7">Belongs to the MlaE permease family.</text>
</comment>
<dbReference type="Proteomes" id="UP000249354">
    <property type="component" value="Unassembled WGS sequence"/>
</dbReference>
<proteinExistence type="inferred from homology"/>
<sequence length="241" mass="25510">MAFLLAGQVMHRLLQGRFGQRQIMDQLMCAGPRCLLPVIMTNVCVGIIFATQSAREMSQFGSISALGSVFAAAYCRELAPLLTAGVLACQVGSAFAAEIAAMKLTQQIDALKMLRTDPIDYLVMPRAIACALMLPILTILGLCFGVAGGGFITTTVYDLSMSSFLEGLRTHLQVADVLRIIAKAVVFGGVIAIASCSRGLTAARHGHGVGESATAAVVTAWVGLFAIDLFLSSLVLFRMLH</sequence>
<evidence type="ECO:0000256" key="2">
    <source>
        <dbReference type="ARBA" id="ARBA00007556"/>
    </source>
</evidence>
<feature type="transmembrane region" description="Helical" evidence="7">
    <location>
        <begin position="177"/>
        <end position="195"/>
    </location>
</feature>
<dbReference type="InterPro" id="IPR030802">
    <property type="entry name" value="Permease_MalE"/>
</dbReference>
<protein>
    <submittedName>
        <fullName evidence="8">ABC transporter permease</fullName>
    </submittedName>
</protein>
<comment type="subcellular location">
    <subcellularLocation>
        <location evidence="1">Membrane</location>
        <topology evidence="1">Multi-pass membrane protein</topology>
    </subcellularLocation>
</comment>
<dbReference type="NCBIfam" id="TIGR00056">
    <property type="entry name" value="MlaE family lipid ABC transporter permease subunit"/>
    <property type="match status" value="1"/>
</dbReference>
<evidence type="ECO:0000313" key="8">
    <source>
        <dbReference type="EMBL" id="PZO20531.1"/>
    </source>
</evidence>